<dbReference type="InterPro" id="IPR002919">
    <property type="entry name" value="TIL_dom"/>
</dbReference>
<dbReference type="Gene3D" id="2.10.25.10">
    <property type="entry name" value="Laminin"/>
    <property type="match status" value="9"/>
</dbReference>
<feature type="domain" description="TIL" evidence="5">
    <location>
        <begin position="36"/>
        <end position="89"/>
    </location>
</feature>
<dbReference type="Pfam" id="PF01826">
    <property type="entry name" value="TIL"/>
    <property type="match status" value="8"/>
</dbReference>
<gene>
    <name evidence="6" type="ORF">PPYR_07998</name>
</gene>
<dbReference type="Proteomes" id="UP000327044">
    <property type="component" value="Unassembled WGS sequence"/>
</dbReference>
<feature type="domain" description="TIL" evidence="5">
    <location>
        <begin position="312"/>
        <end position="368"/>
    </location>
</feature>
<dbReference type="AlphaFoldDB" id="A0A5N4ASC1"/>
<dbReference type="PANTHER" id="PTHR23259">
    <property type="entry name" value="RIDDLE"/>
    <property type="match status" value="1"/>
</dbReference>
<feature type="region of interest" description="Disordered" evidence="3">
    <location>
        <begin position="277"/>
        <end position="307"/>
    </location>
</feature>
<dbReference type="InterPro" id="IPR051368">
    <property type="entry name" value="SerProtInhib-TIL_Domain"/>
</dbReference>
<sequence>MASAKLILLLIAVSAIAVQSDDAVDSHENSHEEFECKGNEILTNCSTPCPPTCKDRVPTCDYECKTGCACKPEYIREKIDGKCIPIRDCKNDCSRNQTWQECSDNSCRRTCNNIDSPNICPAVCIPGCSCKEGYVWDEQLSKCISKFECPPQCGSNQVWSSCSDNNCQRTCSNKDEHLVCDSECIPGCSCQPGFVWDSTRSHCISVEECPKCGPDQVWEKCSDNHCKRTCINLIFYMTCAPSCIEGCSCREGFVWTDEKTSCIPVEQCPSTLIPPTTTPVPTTATPVGTTPTPASTTPTPASTTTTQPPKVCGHNQFWEQCSDKFCKRTCENINGPIGCPRVCVEGCSCMHGFVWNQNDTECIPVEDCSFECGLNQHWSQCSDIQCRRTCANFGQDVPCPQMCMSGCTCDSGYVWNSNETECIPACDCGKDVCLENEEWGSCANPECKRTCQNTNEKVCSDCFPGCVCRAGYIWDEILQECVPEDHCSGCGINANMSSCTNGCEPTCQGPSPFPCPAVCIPGCACLPGYLMDHHQGHCVLPSECSSVCPPRKTWCRHLPSNRVTCQNMLYPQCNYQSHENQTSYPGCVCKEGLILDELTNECIPLRHCLRMLR</sequence>
<evidence type="ECO:0000256" key="3">
    <source>
        <dbReference type="SAM" id="MobiDB-lite"/>
    </source>
</evidence>
<name>A0A5N4ASC1_PHOPY</name>
<feature type="domain" description="TIL" evidence="5">
    <location>
        <begin position="212"/>
        <end position="268"/>
    </location>
</feature>
<evidence type="ECO:0000259" key="5">
    <source>
        <dbReference type="Pfam" id="PF01826"/>
    </source>
</evidence>
<dbReference type="InterPro" id="IPR036084">
    <property type="entry name" value="Ser_inhib-like_sf"/>
</dbReference>
<feature type="domain" description="TIL" evidence="5">
    <location>
        <begin position="490"/>
        <end position="544"/>
    </location>
</feature>
<feature type="domain" description="TIL" evidence="5">
    <location>
        <begin position="93"/>
        <end position="149"/>
    </location>
</feature>
<keyword evidence="2" id="KW-1015">Disulfide bond</keyword>
<accession>A0A5N4ASC1</accession>
<evidence type="ECO:0000256" key="4">
    <source>
        <dbReference type="SAM" id="SignalP"/>
    </source>
</evidence>
<comment type="caution">
    <text evidence="6">The sequence shown here is derived from an EMBL/GenBank/DDBJ whole genome shotgun (WGS) entry which is preliminary data.</text>
</comment>
<evidence type="ECO:0000313" key="7">
    <source>
        <dbReference type="Proteomes" id="UP000327044"/>
    </source>
</evidence>
<keyword evidence="1" id="KW-0646">Protease inhibitor</keyword>
<evidence type="ECO:0000256" key="2">
    <source>
        <dbReference type="ARBA" id="ARBA00023157"/>
    </source>
</evidence>
<feature type="domain" description="TIL" evidence="5">
    <location>
        <begin position="433"/>
        <end position="487"/>
    </location>
</feature>
<dbReference type="SUPFAM" id="SSF57567">
    <property type="entry name" value="Serine protease inhibitors"/>
    <property type="match status" value="9"/>
</dbReference>
<evidence type="ECO:0000313" key="6">
    <source>
        <dbReference type="EMBL" id="KAB0800118.1"/>
    </source>
</evidence>
<dbReference type="PANTHER" id="PTHR23259:SF70">
    <property type="entry name" value="ACCESSORY GLAND PROTEIN ACP62F-RELATED"/>
    <property type="match status" value="1"/>
</dbReference>
<protein>
    <recommendedName>
        <fullName evidence="5">TIL domain-containing protein</fullName>
    </recommendedName>
</protein>
<dbReference type="CDD" id="cd19941">
    <property type="entry name" value="TIL"/>
    <property type="match status" value="8"/>
</dbReference>
<feature type="chain" id="PRO_5024328972" description="TIL domain-containing protein" evidence="4">
    <location>
        <begin position="18"/>
        <end position="613"/>
    </location>
</feature>
<proteinExistence type="predicted"/>
<keyword evidence="7" id="KW-1185">Reference proteome</keyword>
<dbReference type="EMBL" id="VVIM01000005">
    <property type="protein sequence ID" value="KAB0800118.1"/>
    <property type="molecule type" value="Genomic_DNA"/>
</dbReference>
<organism evidence="6 7">
    <name type="scientific">Photinus pyralis</name>
    <name type="common">Common eastern firefly</name>
    <name type="synonym">Lampyris pyralis</name>
    <dbReference type="NCBI Taxonomy" id="7054"/>
    <lineage>
        <taxon>Eukaryota</taxon>
        <taxon>Metazoa</taxon>
        <taxon>Ecdysozoa</taxon>
        <taxon>Arthropoda</taxon>
        <taxon>Hexapoda</taxon>
        <taxon>Insecta</taxon>
        <taxon>Pterygota</taxon>
        <taxon>Neoptera</taxon>
        <taxon>Endopterygota</taxon>
        <taxon>Coleoptera</taxon>
        <taxon>Polyphaga</taxon>
        <taxon>Elateriformia</taxon>
        <taxon>Elateroidea</taxon>
        <taxon>Lampyridae</taxon>
        <taxon>Lampyrinae</taxon>
        <taxon>Photinus</taxon>
    </lineage>
</organism>
<dbReference type="PROSITE" id="PS50231">
    <property type="entry name" value="RICIN_B_LECTIN"/>
    <property type="match status" value="1"/>
</dbReference>
<evidence type="ECO:0000256" key="1">
    <source>
        <dbReference type="ARBA" id="ARBA00022690"/>
    </source>
</evidence>
<reference evidence="6 7" key="1">
    <citation type="journal article" date="2018" name="Elife">
        <title>Firefly genomes illuminate parallel origins of bioluminescence in beetles.</title>
        <authorList>
            <person name="Fallon T.R."/>
            <person name="Lower S.E."/>
            <person name="Chang C.H."/>
            <person name="Bessho-Uehara M."/>
            <person name="Martin G.J."/>
            <person name="Bewick A.J."/>
            <person name="Behringer M."/>
            <person name="Debat H.J."/>
            <person name="Wong I."/>
            <person name="Day J.C."/>
            <person name="Suvorov A."/>
            <person name="Silva C.J."/>
            <person name="Stanger-Hall K.F."/>
            <person name="Hall D.W."/>
            <person name="Schmitz R.J."/>
            <person name="Nelson D.R."/>
            <person name="Lewis S.M."/>
            <person name="Shigenobu S."/>
            <person name="Bybee S.M."/>
            <person name="Larracuente A.M."/>
            <person name="Oba Y."/>
            <person name="Weng J.K."/>
        </authorList>
    </citation>
    <scope>NUCLEOTIDE SEQUENCE [LARGE SCALE GENOMIC DNA]</scope>
    <source>
        <strain evidence="6">1611_PpyrPB1</strain>
        <tissue evidence="6">Whole body</tissue>
    </source>
</reference>
<feature type="signal peptide" evidence="4">
    <location>
        <begin position="1"/>
        <end position="17"/>
    </location>
</feature>
<keyword evidence="4" id="KW-0732">Signal</keyword>
<dbReference type="InParanoid" id="A0A5N4ASC1"/>
<feature type="domain" description="TIL" evidence="5">
    <location>
        <begin position="372"/>
        <end position="428"/>
    </location>
</feature>
<dbReference type="GO" id="GO:0030414">
    <property type="term" value="F:peptidase inhibitor activity"/>
    <property type="evidence" value="ECO:0007669"/>
    <property type="project" value="UniProtKB-KW"/>
</dbReference>
<feature type="domain" description="TIL" evidence="5">
    <location>
        <begin position="153"/>
        <end position="209"/>
    </location>
</feature>